<reference evidence="4 5" key="1">
    <citation type="submission" date="2019-09" db="EMBL/GenBank/DDBJ databases">
        <authorList>
            <person name="Cremers G."/>
        </authorList>
    </citation>
    <scope>NUCLEOTIDE SEQUENCE [LARGE SCALE GENOMIC DNA]</scope>
    <source>
        <strain evidence="4">4A</strain>
    </source>
</reference>
<dbReference type="RefSeq" id="WP_142659728.1">
    <property type="nucleotide sequence ID" value="NZ_CABFVA020000032.1"/>
</dbReference>
<dbReference type="Gene3D" id="3.40.50.150">
    <property type="entry name" value="Vaccinia Virus protein VP39"/>
    <property type="match status" value="1"/>
</dbReference>
<dbReference type="OrthoDB" id="9799672at2"/>
<evidence type="ECO:0000256" key="2">
    <source>
        <dbReference type="ARBA" id="ARBA00022679"/>
    </source>
</evidence>
<keyword evidence="5" id="KW-1185">Reference proteome</keyword>
<keyword evidence="1 4" id="KW-0489">Methyltransferase</keyword>
<dbReference type="Proteomes" id="UP000334923">
    <property type="component" value="Unassembled WGS sequence"/>
</dbReference>
<keyword evidence="2 4" id="KW-0808">Transferase</keyword>
<dbReference type="InterPro" id="IPR050362">
    <property type="entry name" value="Cation-dep_OMT"/>
</dbReference>
<dbReference type="AlphaFoldDB" id="A0A5E6MDE0"/>
<dbReference type="InterPro" id="IPR029063">
    <property type="entry name" value="SAM-dependent_MTases_sf"/>
</dbReference>
<dbReference type="EC" id="2.1.1.104" evidence="4"/>
<evidence type="ECO:0000313" key="5">
    <source>
        <dbReference type="Proteomes" id="UP000334923"/>
    </source>
</evidence>
<dbReference type="InterPro" id="IPR002935">
    <property type="entry name" value="SAM_O-MeTrfase"/>
</dbReference>
<dbReference type="EMBL" id="CABFVA020000032">
    <property type="protein sequence ID" value="VVM05832.1"/>
    <property type="molecule type" value="Genomic_DNA"/>
</dbReference>
<dbReference type="SUPFAM" id="SSF53335">
    <property type="entry name" value="S-adenosyl-L-methionine-dependent methyltransferases"/>
    <property type="match status" value="1"/>
</dbReference>
<evidence type="ECO:0000313" key="4">
    <source>
        <dbReference type="EMBL" id="VVM05832.1"/>
    </source>
</evidence>
<dbReference type="PANTHER" id="PTHR10509">
    <property type="entry name" value="O-METHYLTRANSFERASE-RELATED"/>
    <property type="match status" value="1"/>
</dbReference>
<protein>
    <submittedName>
        <fullName evidence="4">Caffeoyl-CoA O-methyltransferase</fullName>
        <ecNumber evidence="4">2.1.1.104</ecNumber>
    </submittedName>
</protein>
<dbReference type="PANTHER" id="PTHR10509:SF14">
    <property type="entry name" value="CAFFEOYL-COA O-METHYLTRANSFERASE 3-RELATED"/>
    <property type="match status" value="1"/>
</dbReference>
<dbReference type="GO" id="GO:0032259">
    <property type="term" value="P:methylation"/>
    <property type="evidence" value="ECO:0007669"/>
    <property type="project" value="UniProtKB-KW"/>
</dbReference>
<proteinExistence type="predicted"/>
<dbReference type="GO" id="GO:0042409">
    <property type="term" value="F:caffeoyl-CoA O-methyltransferase activity"/>
    <property type="evidence" value="ECO:0007669"/>
    <property type="project" value="UniProtKB-EC"/>
</dbReference>
<evidence type="ECO:0000256" key="1">
    <source>
        <dbReference type="ARBA" id="ARBA00022603"/>
    </source>
</evidence>
<dbReference type="PROSITE" id="PS51682">
    <property type="entry name" value="SAM_OMT_I"/>
    <property type="match status" value="1"/>
</dbReference>
<gene>
    <name evidence="4" type="primary">E2.1.1.104</name>
    <name evidence="4" type="ORF">MAMT_00815</name>
</gene>
<organism evidence="4 5">
    <name type="scientific">Methylacidimicrobium tartarophylax</name>
    <dbReference type="NCBI Taxonomy" id="1041768"/>
    <lineage>
        <taxon>Bacteria</taxon>
        <taxon>Pseudomonadati</taxon>
        <taxon>Verrucomicrobiota</taxon>
        <taxon>Methylacidimicrobium</taxon>
    </lineage>
</organism>
<dbReference type="CDD" id="cd02440">
    <property type="entry name" value="AdoMet_MTases"/>
    <property type="match status" value="1"/>
</dbReference>
<sequence length="231" mass="25929">MALQNYIRLDDALCAYVRNHHSGAGDPVFLDLREETMRLGAVAEMMIPEEEAALLSILVGAMRARRTIEIGTFTGASGLAIARGLTEGGKLLSFDRSKEWTRIAQAFWRRAGVDDRIELRLGPALQSLEELEADWTFDFAFVDADKTGYDAYYEALLPRMRPGGLLVFDNMLREGRVLEGDLRHDPDTEAIVRLNDKLREDSRIEGVLLPIADGIYLCRKKEGVIPLSNHH</sequence>
<accession>A0A5E6MDE0</accession>
<evidence type="ECO:0000256" key="3">
    <source>
        <dbReference type="ARBA" id="ARBA00022691"/>
    </source>
</evidence>
<dbReference type="Pfam" id="PF01596">
    <property type="entry name" value="Methyltransf_3"/>
    <property type="match status" value="1"/>
</dbReference>
<name>A0A5E6MDE0_9BACT</name>
<keyword evidence="3" id="KW-0949">S-adenosyl-L-methionine</keyword>